<evidence type="ECO:0000256" key="5">
    <source>
        <dbReference type="ARBA" id="ARBA00022989"/>
    </source>
</evidence>
<gene>
    <name evidence="9" type="ORF">H9895_09175</name>
</gene>
<dbReference type="GO" id="GO:0022857">
    <property type="term" value="F:transmembrane transporter activity"/>
    <property type="evidence" value="ECO:0007669"/>
    <property type="project" value="InterPro"/>
</dbReference>
<evidence type="ECO:0000256" key="2">
    <source>
        <dbReference type="ARBA" id="ARBA00008974"/>
    </source>
</evidence>
<keyword evidence="3 7" id="KW-0813">Transport</keyword>
<feature type="transmembrane region" description="Helical" evidence="8">
    <location>
        <begin position="274"/>
        <end position="307"/>
    </location>
</feature>
<proteinExistence type="inferred from homology"/>
<reference evidence="9" key="2">
    <citation type="submission" date="2021-04" db="EMBL/GenBank/DDBJ databases">
        <authorList>
            <person name="Gilroy R."/>
        </authorList>
    </citation>
    <scope>NUCLEOTIDE SEQUENCE</scope>
    <source>
        <strain evidence="9">CHK169-2315</strain>
    </source>
</reference>
<evidence type="ECO:0000256" key="8">
    <source>
        <dbReference type="SAM" id="Phobius"/>
    </source>
</evidence>
<feature type="transmembrane region" description="Helical" evidence="8">
    <location>
        <begin position="348"/>
        <end position="367"/>
    </location>
</feature>
<feature type="transmembrane region" description="Helical" evidence="8">
    <location>
        <begin position="165"/>
        <end position="185"/>
    </location>
</feature>
<comment type="caution">
    <text evidence="9">The sequence shown here is derived from an EMBL/GenBank/DDBJ whole genome shotgun (WGS) entry which is preliminary data.</text>
</comment>
<keyword evidence="6 7" id="KW-0472">Membrane</keyword>
<evidence type="ECO:0000256" key="1">
    <source>
        <dbReference type="ARBA" id="ARBA00004141"/>
    </source>
</evidence>
<feature type="transmembrane region" description="Helical" evidence="8">
    <location>
        <begin position="424"/>
        <end position="443"/>
    </location>
</feature>
<feature type="transmembrane region" description="Helical" evidence="8">
    <location>
        <begin position="29"/>
        <end position="50"/>
    </location>
</feature>
<feature type="transmembrane region" description="Helical" evidence="8">
    <location>
        <begin position="233"/>
        <end position="254"/>
    </location>
</feature>
<feature type="transmembrane region" description="Helical" evidence="8">
    <location>
        <begin position="56"/>
        <end position="76"/>
    </location>
</feature>
<dbReference type="PIRSF" id="PIRSF002744">
    <property type="entry name" value="Pur-cyt_permease"/>
    <property type="match status" value="1"/>
</dbReference>
<dbReference type="AlphaFoldDB" id="A0A9D1TKI0"/>
<dbReference type="PANTHER" id="PTHR31806">
    <property type="entry name" value="PURINE-CYTOSINE PERMEASE FCY2-RELATED"/>
    <property type="match status" value="1"/>
</dbReference>
<feature type="transmembrane region" description="Helical" evidence="8">
    <location>
        <begin position="96"/>
        <end position="115"/>
    </location>
</feature>
<name>A0A9D1TKI0_9BACI</name>
<keyword evidence="4 8" id="KW-0812">Transmembrane</keyword>
<dbReference type="Proteomes" id="UP000823937">
    <property type="component" value="Unassembled WGS sequence"/>
</dbReference>
<evidence type="ECO:0000313" key="9">
    <source>
        <dbReference type="EMBL" id="HIV75235.1"/>
    </source>
</evidence>
<evidence type="ECO:0000256" key="6">
    <source>
        <dbReference type="ARBA" id="ARBA00023136"/>
    </source>
</evidence>
<evidence type="ECO:0000313" key="10">
    <source>
        <dbReference type="Proteomes" id="UP000823937"/>
    </source>
</evidence>
<protein>
    <submittedName>
        <fullName evidence="9">Cytosine permease</fullName>
    </submittedName>
</protein>
<evidence type="ECO:0000256" key="7">
    <source>
        <dbReference type="PIRNR" id="PIRNR002744"/>
    </source>
</evidence>
<dbReference type="GO" id="GO:0005886">
    <property type="term" value="C:plasma membrane"/>
    <property type="evidence" value="ECO:0007669"/>
    <property type="project" value="TreeGrafter"/>
</dbReference>
<dbReference type="EMBL" id="DXHX01000129">
    <property type="protein sequence ID" value="HIV75235.1"/>
    <property type="molecule type" value="Genomic_DNA"/>
</dbReference>
<dbReference type="InterPro" id="IPR001248">
    <property type="entry name" value="Pur-cyt_permease"/>
</dbReference>
<evidence type="ECO:0000256" key="4">
    <source>
        <dbReference type="ARBA" id="ARBA00022692"/>
    </source>
</evidence>
<dbReference type="PANTHER" id="PTHR31806:SF1">
    <property type="entry name" value="PURINE-CYTOSINE PERMEASE FCY2-RELATED"/>
    <property type="match status" value="1"/>
</dbReference>
<dbReference type="Pfam" id="PF02133">
    <property type="entry name" value="Transp_cyt_pur"/>
    <property type="match status" value="1"/>
</dbReference>
<reference evidence="9" key="1">
    <citation type="journal article" date="2021" name="PeerJ">
        <title>Extensive microbial diversity within the chicken gut microbiome revealed by metagenomics and culture.</title>
        <authorList>
            <person name="Gilroy R."/>
            <person name="Ravi A."/>
            <person name="Getino M."/>
            <person name="Pursley I."/>
            <person name="Horton D.L."/>
            <person name="Alikhan N.F."/>
            <person name="Baker D."/>
            <person name="Gharbi K."/>
            <person name="Hall N."/>
            <person name="Watson M."/>
            <person name="Adriaenssens E.M."/>
            <person name="Foster-Nyarko E."/>
            <person name="Jarju S."/>
            <person name="Secka A."/>
            <person name="Antonio M."/>
            <person name="Oren A."/>
            <person name="Chaudhuri R.R."/>
            <person name="La Ragione R."/>
            <person name="Hildebrand F."/>
            <person name="Pallen M.J."/>
        </authorList>
    </citation>
    <scope>NUCLEOTIDE SEQUENCE</scope>
    <source>
        <strain evidence="9">CHK169-2315</strain>
    </source>
</reference>
<feature type="transmembrane region" description="Helical" evidence="8">
    <location>
        <begin position="387"/>
        <end position="404"/>
    </location>
</feature>
<organism evidence="9 10">
    <name type="scientific">Candidatus Pseudogracilibacillus intestinigallinarum</name>
    <dbReference type="NCBI Taxonomy" id="2838742"/>
    <lineage>
        <taxon>Bacteria</taxon>
        <taxon>Bacillati</taxon>
        <taxon>Bacillota</taxon>
        <taxon>Bacilli</taxon>
        <taxon>Bacillales</taxon>
        <taxon>Bacillaceae</taxon>
        <taxon>Pseudogracilibacillus</taxon>
    </lineage>
</organism>
<feature type="transmembrane region" description="Helical" evidence="8">
    <location>
        <begin position="135"/>
        <end position="153"/>
    </location>
</feature>
<sequence length="456" mass="51180">MMAKNTGEIEQVSYEFIPKKDRKGNPKELFFTWFAASTVSTTVVTGALTIILGLNFWWAAIAIISGHFIGATFMALHSAQGPKLGLPQLIQSRAQFGFFGVIIPMVIVLTMYFGYGSMNTILVGQGIKETLGFNVNIIIVLSLIPMVLLAIYGQHLIQKSMRIYTFFYVALFIVLTSLLFIYIDIDMLHEGSFHIGAFITSVSICITWQITYGPYVSDHSRFMHPKDVKKTFIYTYMGSFLSSTWLMLLGAAIATTALNGNIMGAIKDMGMIGYVIVILLSLGVLVINSLNIYGAGIIVLSIASMFWNFKTSGRLRVIVYSVIGITLAISSTFGATNFMAYFQIYLEFVLFFIIPWSVINLVDFYLLKRNNFMSEQYLTKHSKFGKINRKGVLVYFIVIMLQIPFVNTELYQGIISLKMNGLDIAWMVGVLSAASFYISVMWLTKKDLSYENITIK</sequence>
<comment type="similarity">
    <text evidence="2 7">Belongs to the purine-cytosine permease (2.A.39) family.</text>
</comment>
<feature type="transmembrane region" description="Helical" evidence="8">
    <location>
        <begin position="319"/>
        <end position="342"/>
    </location>
</feature>
<comment type="subcellular location">
    <subcellularLocation>
        <location evidence="1">Membrane</location>
        <topology evidence="1">Multi-pass membrane protein</topology>
    </subcellularLocation>
</comment>
<evidence type="ECO:0000256" key="3">
    <source>
        <dbReference type="ARBA" id="ARBA00022448"/>
    </source>
</evidence>
<dbReference type="Gene3D" id="1.10.4160.10">
    <property type="entry name" value="Hydantoin permease"/>
    <property type="match status" value="1"/>
</dbReference>
<keyword evidence="5 8" id="KW-1133">Transmembrane helix</keyword>
<feature type="transmembrane region" description="Helical" evidence="8">
    <location>
        <begin position="191"/>
        <end position="212"/>
    </location>
</feature>
<accession>A0A9D1TKI0</accession>
<dbReference type="InterPro" id="IPR026030">
    <property type="entry name" value="Pur-cyt_permease_Fcy2/21/22"/>
</dbReference>